<evidence type="ECO:0000256" key="1">
    <source>
        <dbReference type="SAM" id="Coils"/>
    </source>
</evidence>
<evidence type="ECO:0000313" key="4">
    <source>
        <dbReference type="Proteomes" id="UP001648503"/>
    </source>
</evidence>
<keyword evidence="4" id="KW-1185">Reference proteome</keyword>
<sequence length="255" mass="29279">MKLISFVAISFLAITVSAYPGLGTPPQSPRRFDQGEIQAELDKLGMDYEQKQVTFYPMDIKIKNEKQEAMDVWHEIDWIVTKLDEASPNSVEKSKLEKEYHAAGIKWDELKLKYDKQYQIYKKVRKVREYAKAVLDLMTENQQLIADRNFEYKVETGPSPGSFYDIGLLKDQNDKILRKIEDLLEKQKGIMAAIGAMGGSKRDLMAQSDELKDMVRFLQAQHKVAKKILGKHKRSQPIGAQIRGFINSRLPNAQI</sequence>
<name>A0ABQ8EUZ1_9FUNG</name>
<accession>A0ABQ8EUZ1</accession>
<dbReference type="Proteomes" id="UP001648503">
    <property type="component" value="Unassembled WGS sequence"/>
</dbReference>
<comment type="caution">
    <text evidence="3">The sequence shown here is derived from an EMBL/GenBank/DDBJ whole genome shotgun (WGS) entry which is preliminary data.</text>
</comment>
<gene>
    <name evidence="3" type="ORF">BASA50_001223</name>
</gene>
<organism evidence="3 4">
    <name type="scientific">Batrachochytrium salamandrivorans</name>
    <dbReference type="NCBI Taxonomy" id="1357716"/>
    <lineage>
        <taxon>Eukaryota</taxon>
        <taxon>Fungi</taxon>
        <taxon>Fungi incertae sedis</taxon>
        <taxon>Chytridiomycota</taxon>
        <taxon>Chytridiomycota incertae sedis</taxon>
        <taxon>Chytridiomycetes</taxon>
        <taxon>Rhizophydiales</taxon>
        <taxon>Rhizophydiales incertae sedis</taxon>
        <taxon>Batrachochytrium</taxon>
    </lineage>
</organism>
<reference evidence="3 4" key="1">
    <citation type="submission" date="2021-02" db="EMBL/GenBank/DDBJ databases">
        <title>Variation within the Batrachochytrium salamandrivorans European outbreak.</title>
        <authorList>
            <person name="Kelly M."/>
            <person name="Pasmans F."/>
            <person name="Shea T.P."/>
            <person name="Munoz J.F."/>
            <person name="Carranza S."/>
            <person name="Cuomo C.A."/>
            <person name="Martel A."/>
        </authorList>
    </citation>
    <scope>NUCLEOTIDE SEQUENCE [LARGE SCALE GENOMIC DNA]</scope>
    <source>
        <strain evidence="3 4">AMFP18/2</strain>
    </source>
</reference>
<keyword evidence="2" id="KW-0732">Signal</keyword>
<evidence type="ECO:0000313" key="3">
    <source>
        <dbReference type="EMBL" id="KAH6585615.1"/>
    </source>
</evidence>
<evidence type="ECO:0000256" key="2">
    <source>
        <dbReference type="SAM" id="SignalP"/>
    </source>
</evidence>
<feature type="coiled-coil region" evidence="1">
    <location>
        <begin position="166"/>
        <end position="221"/>
    </location>
</feature>
<keyword evidence="1" id="KW-0175">Coiled coil</keyword>
<feature type="chain" id="PRO_5046300419" evidence="2">
    <location>
        <begin position="19"/>
        <end position="255"/>
    </location>
</feature>
<feature type="signal peptide" evidence="2">
    <location>
        <begin position="1"/>
        <end position="18"/>
    </location>
</feature>
<protein>
    <submittedName>
        <fullName evidence="3">Uncharacterized protein</fullName>
    </submittedName>
</protein>
<dbReference type="EMBL" id="JAFCIX010000580">
    <property type="protein sequence ID" value="KAH6585615.1"/>
    <property type="molecule type" value="Genomic_DNA"/>
</dbReference>
<proteinExistence type="predicted"/>